<dbReference type="InterPro" id="IPR006224">
    <property type="entry name" value="PsdUridine_synth_RluA-like_CS"/>
</dbReference>
<dbReference type="SUPFAM" id="SSF55120">
    <property type="entry name" value="Pseudouridine synthase"/>
    <property type="match status" value="1"/>
</dbReference>
<organism evidence="2">
    <name type="scientific">candidate division TA06 bacterium ADurb.Bin417</name>
    <dbReference type="NCBI Taxonomy" id="1852828"/>
    <lineage>
        <taxon>Bacteria</taxon>
        <taxon>Bacteria division TA06</taxon>
    </lineage>
</organism>
<dbReference type="AlphaFoldDB" id="A0A1V5M6U8"/>
<comment type="caution">
    <text evidence="2">The sequence shown here is derived from an EMBL/GenBank/DDBJ whole genome shotgun (WGS) entry which is preliminary data.</text>
</comment>
<gene>
    <name evidence="2" type="primary">rluD_2</name>
    <name evidence="2" type="ORF">BWY73_01605</name>
</gene>
<proteinExistence type="predicted"/>
<dbReference type="PANTHER" id="PTHR21600:SF90">
    <property type="entry name" value="PSEUDOURIDINE SYNTHASE RSUA_RLUA-LIKE DOMAIN-CONTAINING PROTEIN"/>
    <property type="match status" value="1"/>
</dbReference>
<dbReference type="Pfam" id="PF00849">
    <property type="entry name" value="PseudoU_synth_2"/>
    <property type="match status" value="1"/>
</dbReference>
<dbReference type="GO" id="GO:0003723">
    <property type="term" value="F:RNA binding"/>
    <property type="evidence" value="ECO:0007669"/>
    <property type="project" value="InterPro"/>
</dbReference>
<dbReference type="InterPro" id="IPR006145">
    <property type="entry name" value="PsdUridine_synth_RsuA/RluA"/>
</dbReference>
<sequence>MRARTIRLNAAWPAVPVLYEDDALMAIDKPAGLLTARDRWDPKRDNLMDLLHAGIEAGREWARETGIRELANVHRLDAETSGVLLLAKSRAALTALAEQFERRHPQKLYLALLDGAPTADAFDIDLPIGPHPVRPGLSVVDQQAGKKALTRVRVVERFARYTLVEAEIQTGRHHQIRVHLQHGGFPLVGDRPYGGRPLLLSRLKRGYKMKTEGEKPLIGRAALHAWRLTVRHPAEERDLVLEAPLPKDLAVGLKYLRRFGQPVSGAEAATAFSNPGATPSV</sequence>
<dbReference type="GO" id="GO:0000455">
    <property type="term" value="P:enzyme-directed rRNA pseudouridine synthesis"/>
    <property type="evidence" value="ECO:0007669"/>
    <property type="project" value="TreeGrafter"/>
</dbReference>
<dbReference type="Proteomes" id="UP000485484">
    <property type="component" value="Unassembled WGS sequence"/>
</dbReference>
<dbReference type="InterPro" id="IPR020103">
    <property type="entry name" value="PsdUridine_synth_cat_dom_sf"/>
</dbReference>
<dbReference type="PROSITE" id="PS01129">
    <property type="entry name" value="PSI_RLU"/>
    <property type="match status" value="1"/>
</dbReference>
<reference evidence="2" key="1">
    <citation type="submission" date="2017-02" db="EMBL/GenBank/DDBJ databases">
        <title>Delving into the versatile metabolic prowess of the omnipresent phylum Bacteroidetes.</title>
        <authorList>
            <person name="Nobu M.K."/>
            <person name="Mei R."/>
            <person name="Narihiro T."/>
            <person name="Kuroda K."/>
            <person name="Liu W.-T."/>
        </authorList>
    </citation>
    <scope>NUCLEOTIDE SEQUENCE</scope>
    <source>
        <strain evidence="2">ADurb.Bin417</strain>
    </source>
</reference>
<feature type="domain" description="Pseudouridine synthase RsuA/RluA-like" evidence="1">
    <location>
        <begin position="24"/>
        <end position="182"/>
    </location>
</feature>
<dbReference type="GO" id="GO:0160140">
    <property type="term" value="F:23S rRNA pseudouridine(1911/1915/1917) synthase activity"/>
    <property type="evidence" value="ECO:0007669"/>
    <property type="project" value="UniProtKB-EC"/>
</dbReference>
<dbReference type="PANTHER" id="PTHR21600">
    <property type="entry name" value="MITOCHONDRIAL RNA PSEUDOURIDINE SYNTHASE"/>
    <property type="match status" value="1"/>
</dbReference>
<accession>A0A1V5M6U8</accession>
<dbReference type="EC" id="5.4.99.23" evidence="2"/>
<dbReference type="InterPro" id="IPR050188">
    <property type="entry name" value="RluA_PseudoU_synthase"/>
</dbReference>
<evidence type="ECO:0000313" key="2">
    <source>
        <dbReference type="EMBL" id="OPZ88876.1"/>
    </source>
</evidence>
<dbReference type="EMBL" id="MWAK01000443">
    <property type="protein sequence ID" value="OPZ88876.1"/>
    <property type="molecule type" value="Genomic_DNA"/>
</dbReference>
<dbReference type="Gene3D" id="3.30.2350.10">
    <property type="entry name" value="Pseudouridine synthase"/>
    <property type="match status" value="1"/>
</dbReference>
<name>A0A1V5M6U8_UNCT6</name>
<keyword evidence="2" id="KW-0413">Isomerase</keyword>
<evidence type="ECO:0000259" key="1">
    <source>
        <dbReference type="Pfam" id="PF00849"/>
    </source>
</evidence>
<dbReference type="CDD" id="cd02869">
    <property type="entry name" value="PseudoU_synth_RluA_like"/>
    <property type="match status" value="1"/>
</dbReference>
<protein>
    <submittedName>
        <fullName evidence="2">Ribosomal large subunit pseudouridine synthase D</fullName>
        <ecNumber evidence="2">5.4.99.23</ecNumber>
    </submittedName>
</protein>